<evidence type="ECO:0000256" key="9">
    <source>
        <dbReference type="ARBA" id="ARBA00022771"/>
    </source>
</evidence>
<evidence type="ECO:0000256" key="2">
    <source>
        <dbReference type="ARBA" id="ARBA00004496"/>
    </source>
</evidence>
<dbReference type="InterPro" id="IPR010606">
    <property type="entry name" value="Mib_Herc2"/>
</dbReference>
<evidence type="ECO:0000256" key="10">
    <source>
        <dbReference type="ARBA" id="ARBA00022786"/>
    </source>
</evidence>
<keyword evidence="11" id="KW-0862">Zinc</keyword>
<dbReference type="SUPFAM" id="SSF159034">
    <property type="entry name" value="Mib/herc2 domain-like"/>
    <property type="match status" value="3"/>
</dbReference>
<evidence type="ECO:0000256" key="13">
    <source>
        <dbReference type="ARBA" id="ARBA00023043"/>
    </source>
</evidence>
<keyword evidence="21" id="KW-1185">Reference proteome</keyword>
<dbReference type="PROSITE" id="PS01357">
    <property type="entry name" value="ZF_ZZ_1"/>
    <property type="match status" value="1"/>
</dbReference>
<comment type="subcellular location">
    <subcellularLocation>
        <location evidence="2">Cytoplasm</location>
    </subcellularLocation>
</comment>
<evidence type="ECO:0000256" key="7">
    <source>
        <dbReference type="ARBA" id="ARBA00022723"/>
    </source>
</evidence>
<keyword evidence="10" id="KW-0833">Ubl conjugation pathway</keyword>
<keyword evidence="12" id="KW-0914">Notch signaling pathway</keyword>
<dbReference type="FunFam" id="2.30.30.40:FF:000078">
    <property type="entry name" value="Putative e3 ubiquitin-protein ligase mib2"/>
    <property type="match status" value="1"/>
</dbReference>
<feature type="domain" description="MIB/HERC2" evidence="19">
    <location>
        <begin position="1"/>
        <end position="68"/>
    </location>
</feature>
<feature type="repeat" description="ANK" evidence="14">
    <location>
        <begin position="867"/>
        <end position="899"/>
    </location>
</feature>
<feature type="repeat" description="ANK" evidence="14">
    <location>
        <begin position="1001"/>
        <end position="1025"/>
    </location>
</feature>
<evidence type="ECO:0000259" key="19">
    <source>
        <dbReference type="PROSITE" id="PS51416"/>
    </source>
</evidence>
<dbReference type="Pfam" id="PF00023">
    <property type="entry name" value="Ank"/>
    <property type="match status" value="1"/>
</dbReference>
<dbReference type="GO" id="GO:0016567">
    <property type="term" value="P:protein ubiquitination"/>
    <property type="evidence" value="ECO:0007669"/>
    <property type="project" value="InterPro"/>
</dbReference>
<dbReference type="InterPro" id="IPR037252">
    <property type="entry name" value="Mib_Herc2_sf"/>
</dbReference>
<keyword evidence="9 15" id="KW-0863">Zinc-finger</keyword>
<evidence type="ECO:0000259" key="17">
    <source>
        <dbReference type="PROSITE" id="PS50089"/>
    </source>
</evidence>
<keyword evidence="5" id="KW-0963">Cytoplasm</keyword>
<dbReference type="GO" id="GO:0005737">
    <property type="term" value="C:cytoplasm"/>
    <property type="evidence" value="ECO:0007669"/>
    <property type="project" value="UniProtKB-SubCell"/>
</dbReference>
<dbReference type="InterPro" id="IPR000433">
    <property type="entry name" value="Znf_ZZ"/>
</dbReference>
<dbReference type="InterPro" id="IPR013083">
    <property type="entry name" value="Znf_RING/FYVE/PHD"/>
</dbReference>
<organism evidence="20 21">
    <name type="scientific">Pinctada imbricata</name>
    <name type="common">Atlantic pearl-oyster</name>
    <name type="synonym">Pinctada martensii</name>
    <dbReference type="NCBI Taxonomy" id="66713"/>
    <lineage>
        <taxon>Eukaryota</taxon>
        <taxon>Metazoa</taxon>
        <taxon>Spiralia</taxon>
        <taxon>Lophotrochozoa</taxon>
        <taxon>Mollusca</taxon>
        <taxon>Bivalvia</taxon>
        <taxon>Autobranchia</taxon>
        <taxon>Pteriomorphia</taxon>
        <taxon>Pterioida</taxon>
        <taxon>Pterioidea</taxon>
        <taxon>Pteriidae</taxon>
        <taxon>Pinctada</taxon>
    </lineage>
</organism>
<evidence type="ECO:0000256" key="6">
    <source>
        <dbReference type="ARBA" id="ARBA00022679"/>
    </source>
</evidence>
<dbReference type="Pfam" id="PF00569">
    <property type="entry name" value="ZZ"/>
    <property type="match status" value="1"/>
</dbReference>
<feature type="domain" description="RING-type" evidence="17">
    <location>
        <begin position="1153"/>
        <end position="1187"/>
    </location>
</feature>
<dbReference type="PROSITE" id="PS51416">
    <property type="entry name" value="MIB_HERC2"/>
    <property type="match status" value="3"/>
</dbReference>
<dbReference type="PROSITE" id="PS50135">
    <property type="entry name" value="ZF_ZZ_2"/>
    <property type="match status" value="1"/>
</dbReference>
<feature type="repeat" description="ANK" evidence="14">
    <location>
        <begin position="900"/>
        <end position="932"/>
    </location>
</feature>
<evidence type="ECO:0000313" key="20">
    <source>
        <dbReference type="EMBL" id="KAK3087525.1"/>
    </source>
</evidence>
<dbReference type="PROSITE" id="PS50089">
    <property type="entry name" value="ZF_RING_2"/>
    <property type="match status" value="1"/>
</dbReference>
<keyword evidence="13 14" id="KW-0040">ANK repeat</keyword>
<evidence type="ECO:0000256" key="14">
    <source>
        <dbReference type="PROSITE-ProRule" id="PRU00023"/>
    </source>
</evidence>
<dbReference type="EMBL" id="VSWD01000011">
    <property type="protein sequence ID" value="KAK3087525.1"/>
    <property type="molecule type" value="Genomic_DNA"/>
</dbReference>
<keyword evidence="7" id="KW-0479">Metal-binding</keyword>
<dbReference type="GO" id="GO:0008270">
    <property type="term" value="F:zinc ion binding"/>
    <property type="evidence" value="ECO:0007669"/>
    <property type="project" value="UniProtKB-KW"/>
</dbReference>
<dbReference type="SUPFAM" id="SSF57850">
    <property type="entry name" value="RING/U-box"/>
    <property type="match status" value="2"/>
</dbReference>
<keyword evidence="6" id="KW-0808">Transferase</keyword>
<feature type="region of interest" description="Disordered" evidence="16">
    <location>
        <begin position="623"/>
        <end position="649"/>
    </location>
</feature>
<dbReference type="PANTHER" id="PTHR24202">
    <property type="entry name" value="E3 UBIQUITIN-PROTEIN LIGASE MIB2"/>
    <property type="match status" value="1"/>
</dbReference>
<dbReference type="InterPro" id="IPR001841">
    <property type="entry name" value="Znf_RING"/>
</dbReference>
<dbReference type="Pfam" id="PF18346">
    <property type="entry name" value="SH3_15"/>
    <property type="match status" value="3"/>
</dbReference>
<dbReference type="Pfam" id="PF06701">
    <property type="entry name" value="MIB_HERC2"/>
    <property type="match status" value="3"/>
</dbReference>
<evidence type="ECO:0000313" key="21">
    <source>
        <dbReference type="Proteomes" id="UP001186944"/>
    </source>
</evidence>
<dbReference type="InterPro" id="IPR036770">
    <property type="entry name" value="Ankyrin_rpt-contain_sf"/>
</dbReference>
<dbReference type="InterPro" id="IPR040847">
    <property type="entry name" value="SH3_15"/>
</dbReference>
<feature type="domain" description="ZZ-type" evidence="18">
    <location>
        <begin position="74"/>
        <end position="126"/>
    </location>
</feature>
<dbReference type="Gene3D" id="2.30.30.40">
    <property type="entry name" value="SH3 Domains"/>
    <property type="match status" value="3"/>
</dbReference>
<comment type="pathway">
    <text evidence="3">Protein modification; protein ubiquitination.</text>
</comment>
<dbReference type="Gene3D" id="3.30.40.10">
    <property type="entry name" value="Zinc/RING finger domain, C3HC4 (zinc finger)"/>
    <property type="match status" value="1"/>
</dbReference>
<evidence type="ECO:0000256" key="16">
    <source>
        <dbReference type="SAM" id="MobiDB-lite"/>
    </source>
</evidence>
<comment type="catalytic activity">
    <reaction evidence="1">
        <text>S-ubiquitinyl-[E2 ubiquitin-conjugating enzyme]-L-cysteine + [acceptor protein]-L-lysine = [E2 ubiquitin-conjugating enzyme]-L-cysteine + N(6)-ubiquitinyl-[acceptor protein]-L-lysine.</text>
        <dbReference type="EC" id="2.3.2.27"/>
    </reaction>
</comment>
<sequence>MIRSGARVIRGPDWCHGNQDGGVGYLGTVLFTSRQTKSCRVQWDIGKTTDCKAEGDDGSSEIRLYDNKASGIKFDGVTCDGCLENNVRGIRWKCVQCEDYDLCTSCYHGEEHDREHEFIRFTTRLSSGIVYPPRKRSKKIKIYGIGVGAEVKKYHQGHEQNGQNTGKVVEMIDRDTAYKGVARVDWTDKMTEEILAADGKSELVMVNKPNLIGHAYLDHLHVPDFSSPVETYINTGDKVQVNLNVEAFKCLQHERYGGWSEDMEKVVGEIGTVQRYLGGDKVSVHYTVSGRAWTIYKGACTKVSVIENGDVVKVVSDVKFFHMIQSGGHGGYSDDMKKLLGKLGQVFEVDHYGDVQVEFPGIGKFCLSPSVCVKQYDTTLKKEKGMVFDIGIRVVRGPSWSWGDQDGGEGCLGTVTEIGHDDTTGNVPPLCAEVQWDHGYKNTYRVGYEGNYDVRIYDTAAVGIRFEPLCTGMNCPEPDIFGFMWKCDTCPDVYLCSNCYHSDQHNIMHPFKRFDYQGHDGVKCPKRQVSTRIKMTGMLEGSKVIRGPDWRWQNQDGGEGQEGEIIAIVNFSLETDRDGVEVTWGNGHSNVYRLGYKGAVDVKGSQCVTSGYYYRDHLPNFKLPEHSRRGPSQREKEEPSADAEQTIDDGRIKKDDQVKIGVDLDILQSIQKEANAWSDRIVECIGKTGKVLFIEGQLATVDFDGPKWRLHEIALVKVTEFKIDQVVRLMSSADDVRRMQNGHGPWEDNMKKYLGKKGKVIEVDSDGDVHVTFDNMVWKFNPECLEPATGDVDTFDDPVPERPRSPSPVPVQRLPPVREAWEDNVNGEFVKALKEGNDKMLRKILDKYPHLINEIDQEDAHVSQKTDQGPPLLMAVRSKRIEVVKIFLEKGADKNAANNNGQTAVHIAVQTKNADMLRVLKNFGCDFNKKDQLGDNPVTDAITGGDRQIMELILKHPGIDLKFENRLGFRPIHTAARKGEKFAVEEILSQHPDELNKPKEDGFTPLHLAACMNHKGIVQVLLSKSEIETETRTKEEKLSPLLIACLYGSDEVIDPLLRGRVDLKVEDSDGNNALHLCMRGKPSVMEFSRIQNTDPVKPDVAEVKKREKILSALYERVPYTRNKQGKYPLDLACDQSLKDRLYQYLREKGILNCDACDEEEPNYKFSPCAHSVCNDCGAKKCKRCPVDGCQKAVIDRQRL</sequence>
<comment type="caution">
    <text evidence="20">The sequence shown here is derived from an EMBL/GenBank/DDBJ whole genome shotgun (WGS) entry which is preliminary data.</text>
</comment>
<evidence type="ECO:0000256" key="4">
    <source>
        <dbReference type="ARBA" id="ARBA00012483"/>
    </source>
</evidence>
<name>A0AA89BU66_PINIB</name>
<dbReference type="SMART" id="SM00291">
    <property type="entry name" value="ZnF_ZZ"/>
    <property type="match status" value="2"/>
</dbReference>
<keyword evidence="8" id="KW-0677">Repeat</keyword>
<evidence type="ECO:0000259" key="18">
    <source>
        <dbReference type="PROSITE" id="PS50135"/>
    </source>
</evidence>
<dbReference type="PANTHER" id="PTHR24202:SF4">
    <property type="entry name" value="E3 UBIQUITIN-PROTEIN LIGASE MIB2-RELATED"/>
    <property type="match status" value="1"/>
</dbReference>
<dbReference type="GO" id="GO:0061630">
    <property type="term" value="F:ubiquitin protein ligase activity"/>
    <property type="evidence" value="ECO:0007669"/>
    <property type="project" value="UniProtKB-EC"/>
</dbReference>
<reference evidence="20" key="1">
    <citation type="submission" date="2019-08" db="EMBL/GenBank/DDBJ databases">
        <title>The improved chromosome-level genome for the pearl oyster Pinctada fucata martensii using PacBio sequencing and Hi-C.</title>
        <authorList>
            <person name="Zheng Z."/>
        </authorList>
    </citation>
    <scope>NUCLEOTIDE SEQUENCE</scope>
    <source>
        <strain evidence="20">ZZ-2019</strain>
        <tissue evidence="20">Adductor muscle</tissue>
    </source>
</reference>
<evidence type="ECO:0000256" key="11">
    <source>
        <dbReference type="ARBA" id="ARBA00022833"/>
    </source>
</evidence>
<dbReference type="InterPro" id="IPR002110">
    <property type="entry name" value="Ankyrin_rpt"/>
</dbReference>
<dbReference type="AlphaFoldDB" id="A0AA89BU66"/>
<evidence type="ECO:0000256" key="12">
    <source>
        <dbReference type="ARBA" id="ARBA00022976"/>
    </source>
</evidence>
<dbReference type="InterPro" id="IPR043145">
    <property type="entry name" value="Znf_ZZ_sf"/>
</dbReference>
<evidence type="ECO:0000256" key="8">
    <source>
        <dbReference type="ARBA" id="ARBA00022737"/>
    </source>
</evidence>
<dbReference type="SUPFAM" id="SSF48403">
    <property type="entry name" value="Ankyrin repeat"/>
    <property type="match status" value="1"/>
</dbReference>
<gene>
    <name evidence="20" type="ORF">FSP39_007020</name>
</gene>
<dbReference type="SMART" id="SM00248">
    <property type="entry name" value="ANK"/>
    <property type="match status" value="8"/>
</dbReference>
<proteinExistence type="predicted"/>
<dbReference type="Gene3D" id="1.25.40.20">
    <property type="entry name" value="Ankyrin repeat-containing domain"/>
    <property type="match status" value="2"/>
</dbReference>
<feature type="domain" description="MIB/HERC2" evidence="19">
    <location>
        <begin position="530"/>
        <end position="608"/>
    </location>
</feature>
<dbReference type="GO" id="GO:0007219">
    <property type="term" value="P:Notch signaling pathway"/>
    <property type="evidence" value="ECO:0007669"/>
    <property type="project" value="UniProtKB-KW"/>
</dbReference>
<evidence type="ECO:0000256" key="15">
    <source>
        <dbReference type="PROSITE-ProRule" id="PRU00228"/>
    </source>
</evidence>
<evidence type="ECO:0000256" key="5">
    <source>
        <dbReference type="ARBA" id="ARBA00022490"/>
    </source>
</evidence>
<feature type="compositionally biased region" description="Basic and acidic residues" evidence="16">
    <location>
        <begin position="623"/>
        <end position="639"/>
    </location>
</feature>
<dbReference type="Gene3D" id="3.30.60.90">
    <property type="match status" value="2"/>
</dbReference>
<dbReference type="Proteomes" id="UP001186944">
    <property type="component" value="Unassembled WGS sequence"/>
</dbReference>
<accession>A0AA89BU66</accession>
<dbReference type="Pfam" id="PF12796">
    <property type="entry name" value="Ank_2"/>
    <property type="match status" value="1"/>
</dbReference>
<dbReference type="EC" id="2.3.2.27" evidence="4"/>
<evidence type="ECO:0000256" key="1">
    <source>
        <dbReference type="ARBA" id="ARBA00000900"/>
    </source>
</evidence>
<dbReference type="FunFam" id="2.30.30.40:FF:000044">
    <property type="entry name" value="E3 ubiquitin-protein ligase MIB2, putative"/>
    <property type="match status" value="1"/>
</dbReference>
<protein>
    <recommendedName>
        <fullName evidence="4">RING-type E3 ubiquitin transferase</fullName>
        <ecNumber evidence="4">2.3.2.27</ecNumber>
    </recommendedName>
</protein>
<dbReference type="PROSITE" id="PS50088">
    <property type="entry name" value="ANK_REPEAT"/>
    <property type="match status" value="3"/>
</dbReference>
<dbReference type="PROSITE" id="PS50297">
    <property type="entry name" value="ANK_REP_REGION"/>
    <property type="match status" value="3"/>
</dbReference>
<evidence type="ECO:0000256" key="3">
    <source>
        <dbReference type="ARBA" id="ARBA00004906"/>
    </source>
</evidence>
<feature type="domain" description="MIB/HERC2" evidence="19">
    <location>
        <begin position="380"/>
        <end position="460"/>
    </location>
</feature>